<keyword evidence="1" id="KW-0732">Signal</keyword>
<accession>A0A7S2BIG9</accession>
<feature type="signal peptide" evidence="1">
    <location>
        <begin position="1"/>
        <end position="20"/>
    </location>
</feature>
<evidence type="ECO:0000313" key="2">
    <source>
        <dbReference type="EMBL" id="CAD9397597.1"/>
    </source>
</evidence>
<organism evidence="2">
    <name type="scientific">Alexandrium andersonii</name>
    <dbReference type="NCBI Taxonomy" id="327968"/>
    <lineage>
        <taxon>Eukaryota</taxon>
        <taxon>Sar</taxon>
        <taxon>Alveolata</taxon>
        <taxon>Dinophyceae</taxon>
        <taxon>Gonyaulacales</taxon>
        <taxon>Pyrocystaceae</taxon>
        <taxon>Alexandrium</taxon>
    </lineage>
</organism>
<dbReference type="EMBL" id="HBGQ01022651">
    <property type="protein sequence ID" value="CAD9397597.1"/>
    <property type="molecule type" value="Transcribed_RNA"/>
</dbReference>
<name>A0A7S2BIG9_9DINO</name>
<proteinExistence type="predicted"/>
<protein>
    <submittedName>
        <fullName evidence="2">Uncharacterized protein</fullName>
    </submittedName>
</protein>
<reference evidence="2" key="1">
    <citation type="submission" date="2021-01" db="EMBL/GenBank/DDBJ databases">
        <authorList>
            <person name="Corre E."/>
            <person name="Pelletier E."/>
            <person name="Niang G."/>
            <person name="Scheremetjew M."/>
            <person name="Finn R."/>
            <person name="Kale V."/>
            <person name="Holt S."/>
            <person name="Cochrane G."/>
            <person name="Meng A."/>
            <person name="Brown T."/>
            <person name="Cohen L."/>
        </authorList>
    </citation>
    <scope>NUCLEOTIDE SEQUENCE</scope>
    <source>
        <strain evidence="2">CCMP2222</strain>
    </source>
</reference>
<evidence type="ECO:0000256" key="1">
    <source>
        <dbReference type="SAM" id="SignalP"/>
    </source>
</evidence>
<feature type="chain" id="PRO_5031438707" evidence="1">
    <location>
        <begin position="21"/>
        <end position="156"/>
    </location>
</feature>
<dbReference type="AlphaFoldDB" id="A0A7S2BIG9"/>
<gene>
    <name evidence="2" type="ORF">AAND1436_LOCUS11217</name>
</gene>
<sequence length="156" mass="16203">MARVVAMVACLACLSGSAHACSAEMQQMSDCSGTGTVTRTLAIPVVATAPGSACQYQQKDVYCDANLTYHRTLCSGSSDCTSGCQHEWWGAGVCQGNVQFVCAPSCSATTTVTATATTFTATTTTTAMVTSGVTRHAWRDQITFLMLAPILAVNAV</sequence>